<accession>A0ACC1DAR0</accession>
<keyword evidence="2" id="KW-1185">Reference proteome</keyword>
<protein>
    <submittedName>
        <fullName evidence="1">Uncharacterized protein</fullName>
    </submittedName>
</protein>
<dbReference type="EMBL" id="CM034391">
    <property type="protein sequence ID" value="KAJ0180945.1"/>
    <property type="molecule type" value="Genomic_DNA"/>
</dbReference>
<reference evidence="1 2" key="1">
    <citation type="journal article" date="2021" name="Front. Genet.">
        <title>Chromosome-Level Genome Assembly Reveals Significant Gene Expansion in the Toll and IMD Signaling Pathways of Dendrolimus kikuchii.</title>
        <authorList>
            <person name="Zhou J."/>
            <person name="Wu P."/>
            <person name="Xiong Z."/>
            <person name="Liu N."/>
            <person name="Zhao N."/>
            <person name="Ji M."/>
            <person name="Qiu Y."/>
            <person name="Yang B."/>
        </authorList>
    </citation>
    <scope>NUCLEOTIDE SEQUENCE [LARGE SCALE GENOMIC DNA]</scope>
    <source>
        <strain evidence="1">Ann1</strain>
    </source>
</reference>
<comment type="caution">
    <text evidence="1">The sequence shown here is derived from an EMBL/GenBank/DDBJ whole genome shotgun (WGS) entry which is preliminary data.</text>
</comment>
<sequence length="364" mass="42603">MQGSLNLGKDVVDTIKYYLQENNFLNNRRSMTYSSESGDASSTYIAYLCHKVKFCEKKYKKFVNEYVTSMTKTIESIIHRTTDQKLNYEEKSPNFEGYLKKCLKEIKTLLHSADAKIFDDNAVMVWTDIIKKICAYFQDAAVVYVSEKFKRDDNKKKKLTQKLIIATVVIEAKFQNILCIDYKICMKSYECTKALNTLMEQFKSMPEDKVRNFVKSFYKTLGDTKFYSFLSEVTSHEFQVILNDMAFSENIPTKGVILSIHKTIQGRMQAIDTNMFEIKGWDIELFYAILSDMDYFYSKHRADPLYSFLNNFFDWNRTGSRLNVYLREAMKDITYKVSSQSDSIVIKLTNEIKVFLELTVDPEK</sequence>
<gene>
    <name evidence="1" type="ORF">K1T71_003030</name>
</gene>
<organism evidence="1 2">
    <name type="scientific">Dendrolimus kikuchii</name>
    <dbReference type="NCBI Taxonomy" id="765133"/>
    <lineage>
        <taxon>Eukaryota</taxon>
        <taxon>Metazoa</taxon>
        <taxon>Ecdysozoa</taxon>
        <taxon>Arthropoda</taxon>
        <taxon>Hexapoda</taxon>
        <taxon>Insecta</taxon>
        <taxon>Pterygota</taxon>
        <taxon>Neoptera</taxon>
        <taxon>Endopterygota</taxon>
        <taxon>Lepidoptera</taxon>
        <taxon>Glossata</taxon>
        <taxon>Ditrysia</taxon>
        <taxon>Bombycoidea</taxon>
        <taxon>Lasiocampidae</taxon>
        <taxon>Dendrolimus</taxon>
    </lineage>
</organism>
<evidence type="ECO:0000313" key="1">
    <source>
        <dbReference type="EMBL" id="KAJ0180945.1"/>
    </source>
</evidence>
<evidence type="ECO:0000313" key="2">
    <source>
        <dbReference type="Proteomes" id="UP000824533"/>
    </source>
</evidence>
<dbReference type="Proteomes" id="UP000824533">
    <property type="component" value="Linkage Group LG05"/>
</dbReference>
<name>A0ACC1DAR0_9NEOP</name>
<proteinExistence type="predicted"/>